<sequence length="181" mass="21568">MKKVLIILIGILIFFLNMCIRYIPENHYILLDDKKISVEKEDKIISDNNLKNVRLLSDATILFEFYNIPNNLVLERVELFYQSKMVGSIDINEKINNLENCGDGYFDELGRKVSNKGYLLEKDFFRIMGEEYEKYNITYPNSKFELIIYLRNLNTNEVFKLNRSFSLYFEKKGYEFFILSV</sequence>
<evidence type="ECO:0000313" key="1">
    <source>
        <dbReference type="EMBL" id="ATV60986.1"/>
    </source>
</evidence>
<evidence type="ECO:0000313" key="4">
    <source>
        <dbReference type="Proteomes" id="UP000229011"/>
    </source>
</evidence>
<accession>A0A2G9EFL1</accession>
<dbReference type="AlphaFoldDB" id="A0A2G9EFL1"/>
<dbReference type="RefSeq" id="WP_099958417.1">
    <property type="nucleotide sequence ID" value="NZ_CP024700.1"/>
</dbReference>
<dbReference type="Proteomes" id="UP000229011">
    <property type="component" value="Unassembled WGS sequence"/>
</dbReference>
<dbReference type="EMBL" id="CP024700">
    <property type="protein sequence ID" value="ATV60986.1"/>
    <property type="molecule type" value="Genomic_DNA"/>
</dbReference>
<evidence type="ECO:0000313" key="2">
    <source>
        <dbReference type="EMBL" id="PIM79710.1"/>
    </source>
</evidence>
<dbReference type="GeneID" id="93327718"/>
<dbReference type="Proteomes" id="UP000228552">
    <property type="component" value="Chromosome"/>
</dbReference>
<reference evidence="2 4" key="1">
    <citation type="submission" date="2017-11" db="EMBL/GenBank/DDBJ databases">
        <title>Genome sequencing of Fusobacterium periodonticum KCOM 1259.</title>
        <authorList>
            <person name="Kook J.-K."/>
            <person name="Park S.-N."/>
            <person name="Lim Y.K."/>
        </authorList>
    </citation>
    <scope>NUCLEOTIDE SEQUENCE [LARGE SCALE GENOMIC DNA]</scope>
    <source>
        <strain evidence="2 4">KCOM 1259</strain>
    </source>
</reference>
<protein>
    <submittedName>
        <fullName evidence="2">Uncharacterized protein</fullName>
    </submittedName>
</protein>
<keyword evidence="3" id="KW-1185">Reference proteome</keyword>
<name>A0A2G9EFL1_9FUSO</name>
<proteinExistence type="predicted"/>
<dbReference type="EMBL" id="PEQY01000001">
    <property type="protein sequence ID" value="PIM79710.1"/>
    <property type="molecule type" value="Genomic_DNA"/>
</dbReference>
<evidence type="ECO:0000313" key="3">
    <source>
        <dbReference type="Proteomes" id="UP000228552"/>
    </source>
</evidence>
<reference evidence="1 3" key="2">
    <citation type="submission" date="2017-11" db="EMBL/GenBank/DDBJ databases">
        <title>Genome sequencing of Fusobacterium periodonticum KCOM 1263.</title>
        <authorList>
            <person name="Kook J.-K."/>
            <person name="Park S.-N."/>
            <person name="Lim Y.K."/>
        </authorList>
    </citation>
    <scope>NUCLEOTIDE SEQUENCE [LARGE SCALE GENOMIC DNA]</scope>
    <source>
        <strain evidence="1 3">KCOM 1263</strain>
    </source>
</reference>
<organism evidence="2 4">
    <name type="scientific">Fusobacterium pseudoperiodonticum</name>
    <dbReference type="NCBI Taxonomy" id="2663009"/>
    <lineage>
        <taxon>Bacteria</taxon>
        <taxon>Fusobacteriati</taxon>
        <taxon>Fusobacteriota</taxon>
        <taxon>Fusobacteriia</taxon>
        <taxon>Fusobacteriales</taxon>
        <taxon>Fusobacteriaceae</taxon>
        <taxon>Fusobacterium</taxon>
    </lineage>
</organism>
<gene>
    <name evidence="2" type="ORF">CTM71_04555</name>
    <name evidence="1" type="ORF">CTM74_03565</name>
</gene>